<protein>
    <recommendedName>
        <fullName evidence="4">Type IV pilus assembly protein PilO</fullName>
    </recommendedName>
</protein>
<evidence type="ECO:0000313" key="2">
    <source>
        <dbReference type="EMBL" id="MDN3920967.1"/>
    </source>
</evidence>
<dbReference type="Proteomes" id="UP001228044">
    <property type="component" value="Unassembled WGS sequence"/>
</dbReference>
<name>A0ABT8DRK9_9BURK</name>
<evidence type="ECO:0008006" key="4">
    <source>
        <dbReference type="Google" id="ProtNLM"/>
    </source>
</evidence>
<evidence type="ECO:0000313" key="3">
    <source>
        <dbReference type="Proteomes" id="UP001228044"/>
    </source>
</evidence>
<organism evidence="2 3">
    <name type="scientific">Roseateles violae</name>
    <dbReference type="NCBI Taxonomy" id="3058042"/>
    <lineage>
        <taxon>Bacteria</taxon>
        <taxon>Pseudomonadati</taxon>
        <taxon>Pseudomonadota</taxon>
        <taxon>Betaproteobacteria</taxon>
        <taxon>Burkholderiales</taxon>
        <taxon>Sphaerotilaceae</taxon>
        <taxon>Roseateles</taxon>
    </lineage>
</organism>
<comment type="caution">
    <text evidence="2">The sequence shown here is derived from an EMBL/GenBank/DDBJ whole genome shotgun (WGS) entry which is preliminary data.</text>
</comment>
<sequence length="206" mass="22776">MTVGVEASGDSTAIGQGLSQIRAELRGNVRLRLGLFLIAATLWIWLVMLLQDQAQVWRGEADEARVEMERLKPLQSAGQWVQRAEEAHKHLETAKSMMWSAASQGLAEAALQDTLRSWSEKAGLPVRELTVSASPGANGLVGANVYPLRARLVVDMNRFGLMALLAELGRSPQVMVVESLRLRPVAQPARAELEVRVLFRNEERRT</sequence>
<evidence type="ECO:0000256" key="1">
    <source>
        <dbReference type="SAM" id="Phobius"/>
    </source>
</evidence>
<reference evidence="2 3" key="1">
    <citation type="submission" date="2023-06" db="EMBL/GenBank/DDBJ databases">
        <title>Pelomonas sp. PFR6 16S ribosomal RNA gene Genome sequencing and assembly.</title>
        <authorList>
            <person name="Woo H."/>
        </authorList>
    </citation>
    <scope>NUCLEOTIDE SEQUENCE [LARGE SCALE GENOMIC DNA]</scope>
    <source>
        <strain evidence="2 3">PFR6</strain>
    </source>
</reference>
<keyword evidence="1" id="KW-1133">Transmembrane helix</keyword>
<gene>
    <name evidence="2" type="ORF">QWJ38_11810</name>
</gene>
<accession>A0ABT8DRK9</accession>
<keyword evidence="1" id="KW-0472">Membrane</keyword>
<keyword evidence="1" id="KW-0812">Transmembrane</keyword>
<dbReference type="EMBL" id="JAUHHC010000003">
    <property type="protein sequence ID" value="MDN3920967.1"/>
    <property type="molecule type" value="Genomic_DNA"/>
</dbReference>
<dbReference type="RefSeq" id="WP_290359284.1">
    <property type="nucleotide sequence ID" value="NZ_JAUHHC010000003.1"/>
</dbReference>
<proteinExistence type="predicted"/>
<keyword evidence="3" id="KW-1185">Reference proteome</keyword>
<feature type="transmembrane region" description="Helical" evidence="1">
    <location>
        <begin position="31"/>
        <end position="50"/>
    </location>
</feature>